<evidence type="ECO:0000256" key="2">
    <source>
        <dbReference type="ARBA" id="ARBA00001947"/>
    </source>
</evidence>
<dbReference type="Gene3D" id="2.60.120.380">
    <property type="match status" value="2"/>
</dbReference>
<dbReference type="EMBL" id="CAOF01000172">
    <property type="protein sequence ID" value="CCO49000.1"/>
    <property type="molecule type" value="Genomic_DNA"/>
</dbReference>
<feature type="chain" id="PRO_5043595655" description="microbial collagenase" evidence="15">
    <location>
        <begin position="28"/>
        <end position="818"/>
    </location>
</feature>
<dbReference type="GO" id="GO:0005576">
    <property type="term" value="C:extracellular region"/>
    <property type="evidence" value="ECO:0007669"/>
    <property type="project" value="UniProtKB-SubCell"/>
</dbReference>
<evidence type="ECO:0000256" key="7">
    <source>
        <dbReference type="ARBA" id="ARBA00022723"/>
    </source>
</evidence>
<keyword evidence="9 18" id="KW-0378">Hydrolase</keyword>
<evidence type="ECO:0000256" key="13">
    <source>
        <dbReference type="PIRSR" id="PIRSR602169-1"/>
    </source>
</evidence>
<evidence type="ECO:0000256" key="14">
    <source>
        <dbReference type="SAM" id="MobiDB-lite"/>
    </source>
</evidence>
<feature type="domain" description="Peptidase M9 collagenase N-terminal" evidence="17">
    <location>
        <begin position="31"/>
        <end position="211"/>
    </location>
</feature>
<dbReference type="Gene3D" id="3.40.30.160">
    <property type="entry name" value="Collagenase ColT, N-terminal domain"/>
    <property type="match status" value="1"/>
</dbReference>
<gene>
    <name evidence="18" type="primary">prt</name>
    <name evidence="18" type="ORF">VIBNISOn1_770021</name>
</gene>
<evidence type="ECO:0000313" key="19">
    <source>
        <dbReference type="Proteomes" id="UP000018211"/>
    </source>
</evidence>
<reference evidence="18 19" key="1">
    <citation type="journal article" date="2013" name="ISME J.">
        <title>Comparative genomics of pathogenic lineages of Vibrio nigripulchritudo identifies virulence-associated traits.</title>
        <authorList>
            <person name="Goudenege D."/>
            <person name="Labreuche Y."/>
            <person name="Krin E."/>
            <person name="Ansquer D."/>
            <person name="Mangenot S."/>
            <person name="Calteau A."/>
            <person name="Medigue C."/>
            <person name="Mazel D."/>
            <person name="Polz M.F."/>
            <person name="Le Roux F."/>
        </authorList>
    </citation>
    <scope>NUCLEOTIDE SEQUENCE [LARGE SCALE GENOMIC DNA]</scope>
    <source>
        <strain evidence="18 19">SOn1</strain>
    </source>
</reference>
<keyword evidence="6" id="KW-0645">Protease</keyword>
<evidence type="ECO:0000256" key="9">
    <source>
        <dbReference type="ARBA" id="ARBA00022801"/>
    </source>
</evidence>
<dbReference type="InterPro" id="IPR002169">
    <property type="entry name" value="Peptidase_M9A/M9B"/>
</dbReference>
<evidence type="ECO:0000313" key="18">
    <source>
        <dbReference type="EMBL" id="CCO49000.1"/>
    </source>
</evidence>
<keyword evidence="8 15" id="KW-0732">Signal</keyword>
<dbReference type="GO" id="GO:0006508">
    <property type="term" value="P:proteolysis"/>
    <property type="evidence" value="ECO:0007669"/>
    <property type="project" value="UniProtKB-KW"/>
</dbReference>
<evidence type="ECO:0000256" key="12">
    <source>
        <dbReference type="ARBA" id="ARBA00023145"/>
    </source>
</evidence>
<dbReference type="PRINTS" id="PR00931">
    <property type="entry name" value="MICOLLPTASE"/>
</dbReference>
<comment type="subcellular location">
    <subcellularLocation>
        <location evidence="3">Secreted</location>
    </subcellularLocation>
</comment>
<comment type="catalytic activity">
    <reaction evidence="1">
        <text>Digestion of native collagen in the triple helical region at Xaa-|-Gly bonds. With synthetic peptides, a preference is shown for Gly at P3 and P1', Pro and Ala at P2 and P2', and hydroxyproline, Ala or Arg at P3'.</text>
        <dbReference type="EC" id="3.4.24.3"/>
    </reaction>
</comment>
<dbReference type="Pfam" id="PF08453">
    <property type="entry name" value="Peptidase_M9_N"/>
    <property type="match status" value="1"/>
</dbReference>
<evidence type="ECO:0000256" key="10">
    <source>
        <dbReference type="ARBA" id="ARBA00022833"/>
    </source>
</evidence>
<dbReference type="InterPro" id="IPR013661">
    <property type="entry name" value="Peptidase_M9_N_dom"/>
</dbReference>
<evidence type="ECO:0000259" key="17">
    <source>
        <dbReference type="Pfam" id="PF08453"/>
    </source>
</evidence>
<evidence type="ECO:0000256" key="1">
    <source>
        <dbReference type="ARBA" id="ARBA00000424"/>
    </source>
</evidence>
<feature type="active site" evidence="13">
    <location>
        <position position="434"/>
    </location>
</feature>
<keyword evidence="12" id="KW-0865">Zymogen</keyword>
<dbReference type="EC" id="3.4.24.3" evidence="4"/>
<sequence length="818" mass="91385">MSHTRIFPRHRLALACVLASVSSFSFAQEQCDIPELQQAPDLALAVSEANHNCYGAWFAAPADSLNDIYNEASLSRIQIALNQAIAGYKGEAEQARKLENLGEFVRAAYYVRYNAQQPDFSQALSQRFAQSINAFLANSHAFDQGREQVGAMKSLTLMVDNVKQLPFTMGSQLTALRQFNRETAKDTQWVDGLNNLFRAMAGHAARDDFYNYMASNTQHIDALAVFARENTWALDTDASFLVYNAVRETGRLLASPDKETKEKALRVMQQVMEQNPLGSEHDKLWLAAVEMMGYFAPEHLNGLDLDQAKRDLAARVLPNRHECDGPAIIRSQDLTQTQAVEACEVLAAKEADFHQVANTGNQPVADDNNERVEVAVFANNGSYVDYSSFLFGNTTDNGGQYLEGDPAQAGNVARFVAYRFANGDELSILNLEHEYVHYLDARFNQYGSFSDNLAHGYIVWWLEGFAEYMHYKQGYDAAIGVIADGKMSLSDVLATTYSHDTNRVYRWSYLAVRFMLEEHPQEVDRLLALSRSGEFAEWAKQVQLLGEQYNGEFGSWLDSVSGEPEQPNPNPDPNPGEPTEPSEQVIPLAANQSVVLSGVAYSEQLFYVDVPENATHFEVKIQEGSQGDADLYMSFEKEAHYYDFEFSQYGTGSNEIVTFEPEPSGYIKPGRYYMSITARTAFDAVTLTASLGTKAPTPLIPEQDDLAPVVLESGQAQTLTVRQQRYAAIYVPQGVQEVRVWLTDKNSNTENANKANNGNVDLYASQAYWPTAEQHEYVSNYSGSNEYLQIPVTEAGYLHFSLNAPQQGDEVEMLVHFH</sequence>
<feature type="domain" description="Peptidase C-terminal archaeal/bacterial" evidence="16">
    <location>
        <begin position="604"/>
        <end position="676"/>
    </location>
</feature>
<dbReference type="Pfam" id="PF01752">
    <property type="entry name" value="Peptidase_M9"/>
    <property type="match status" value="1"/>
</dbReference>
<dbReference type="GO" id="GO:0008270">
    <property type="term" value="F:zinc ion binding"/>
    <property type="evidence" value="ECO:0007669"/>
    <property type="project" value="InterPro"/>
</dbReference>
<dbReference type="Proteomes" id="UP000018211">
    <property type="component" value="Unassembled WGS sequence"/>
</dbReference>
<feature type="signal peptide" evidence="15">
    <location>
        <begin position="1"/>
        <end position="27"/>
    </location>
</feature>
<comment type="caution">
    <text evidence="18">The sequence shown here is derived from an EMBL/GenBank/DDBJ whole genome shotgun (WGS) entry which is preliminary data.</text>
</comment>
<dbReference type="PANTHER" id="PTHR13062:SF9">
    <property type="entry name" value="MICROBIAL COLLAGENASE"/>
    <property type="match status" value="1"/>
</dbReference>
<dbReference type="InterPro" id="IPR007280">
    <property type="entry name" value="Peptidase_C_arc/bac"/>
</dbReference>
<evidence type="ECO:0000259" key="16">
    <source>
        <dbReference type="Pfam" id="PF04151"/>
    </source>
</evidence>
<dbReference type="Pfam" id="PF04151">
    <property type="entry name" value="PPC"/>
    <property type="match status" value="1"/>
</dbReference>
<organism evidence="18 19">
    <name type="scientific">Vibrio nigripulchritudo SOn1</name>
    <dbReference type="NCBI Taxonomy" id="1238450"/>
    <lineage>
        <taxon>Bacteria</taxon>
        <taxon>Pseudomonadati</taxon>
        <taxon>Pseudomonadota</taxon>
        <taxon>Gammaproteobacteria</taxon>
        <taxon>Vibrionales</taxon>
        <taxon>Vibrionaceae</taxon>
        <taxon>Vibrio</taxon>
    </lineage>
</organism>
<keyword evidence="5" id="KW-0964">Secreted</keyword>
<keyword evidence="10" id="KW-0862">Zinc</keyword>
<dbReference type="RefSeq" id="WP_022613295.1">
    <property type="nucleotide sequence ID" value="NZ_LK391965.1"/>
</dbReference>
<protein>
    <recommendedName>
        <fullName evidence="4">microbial collagenase</fullName>
        <ecNumber evidence="4">3.4.24.3</ecNumber>
    </recommendedName>
</protein>
<dbReference type="Gene3D" id="1.10.390.20">
    <property type="match status" value="1"/>
</dbReference>
<evidence type="ECO:0000256" key="8">
    <source>
        <dbReference type="ARBA" id="ARBA00022729"/>
    </source>
</evidence>
<dbReference type="PANTHER" id="PTHR13062">
    <property type="entry name" value="COLLAGENASE"/>
    <property type="match status" value="1"/>
</dbReference>
<evidence type="ECO:0000256" key="15">
    <source>
        <dbReference type="SAM" id="SignalP"/>
    </source>
</evidence>
<keyword evidence="7" id="KW-0479">Metal-binding</keyword>
<evidence type="ECO:0000256" key="5">
    <source>
        <dbReference type="ARBA" id="ARBA00022525"/>
    </source>
</evidence>
<evidence type="ECO:0000256" key="6">
    <source>
        <dbReference type="ARBA" id="ARBA00022670"/>
    </source>
</evidence>
<evidence type="ECO:0000256" key="3">
    <source>
        <dbReference type="ARBA" id="ARBA00004613"/>
    </source>
</evidence>
<accession>A0AAV2VWB3</accession>
<feature type="compositionally biased region" description="Pro residues" evidence="14">
    <location>
        <begin position="566"/>
        <end position="578"/>
    </location>
</feature>
<keyword evidence="11" id="KW-0482">Metalloprotease</keyword>
<evidence type="ECO:0000256" key="4">
    <source>
        <dbReference type="ARBA" id="ARBA00012653"/>
    </source>
</evidence>
<proteinExistence type="predicted"/>
<name>A0AAV2VWB3_9VIBR</name>
<feature type="region of interest" description="Disordered" evidence="14">
    <location>
        <begin position="556"/>
        <end position="582"/>
    </location>
</feature>
<evidence type="ECO:0000256" key="11">
    <source>
        <dbReference type="ARBA" id="ARBA00023049"/>
    </source>
</evidence>
<dbReference type="AlphaFoldDB" id="A0AAV2VWB3"/>
<dbReference type="GO" id="GO:0004222">
    <property type="term" value="F:metalloendopeptidase activity"/>
    <property type="evidence" value="ECO:0007669"/>
    <property type="project" value="UniProtKB-EC"/>
</dbReference>
<comment type="cofactor">
    <cofactor evidence="2">
        <name>Zn(2+)</name>
        <dbReference type="ChEBI" id="CHEBI:29105"/>
    </cofactor>
</comment>